<evidence type="ECO:0008006" key="8">
    <source>
        <dbReference type="Google" id="ProtNLM"/>
    </source>
</evidence>
<dbReference type="SUPFAM" id="SSF52172">
    <property type="entry name" value="CheY-like"/>
    <property type="match status" value="1"/>
</dbReference>
<dbReference type="SUPFAM" id="SSF55785">
    <property type="entry name" value="PYP-like sensor domain (PAS domain)"/>
    <property type="match status" value="1"/>
</dbReference>
<evidence type="ECO:0000313" key="6">
    <source>
        <dbReference type="EMBL" id="APG26127.1"/>
    </source>
</evidence>
<dbReference type="GO" id="GO:0000160">
    <property type="term" value="P:phosphorelay signal transduction system"/>
    <property type="evidence" value="ECO:0007669"/>
    <property type="project" value="InterPro"/>
</dbReference>
<dbReference type="Pfam" id="PF00563">
    <property type="entry name" value="EAL"/>
    <property type="match status" value="1"/>
</dbReference>
<dbReference type="InterPro" id="IPR035919">
    <property type="entry name" value="EAL_sf"/>
</dbReference>
<organism evidence="6 7">
    <name type="scientific">Syntrophotalea acetylenica</name>
    <name type="common">Pelobacter acetylenicus</name>
    <dbReference type="NCBI Taxonomy" id="29542"/>
    <lineage>
        <taxon>Bacteria</taxon>
        <taxon>Pseudomonadati</taxon>
        <taxon>Thermodesulfobacteriota</taxon>
        <taxon>Desulfuromonadia</taxon>
        <taxon>Desulfuromonadales</taxon>
        <taxon>Syntrophotaleaceae</taxon>
        <taxon>Syntrophotalea</taxon>
    </lineage>
</organism>
<dbReference type="PANTHER" id="PTHR44757">
    <property type="entry name" value="DIGUANYLATE CYCLASE DGCP"/>
    <property type="match status" value="1"/>
</dbReference>
<name>A0A1L3GJK8_SYNAC</name>
<dbReference type="PANTHER" id="PTHR44757:SF2">
    <property type="entry name" value="BIOFILM ARCHITECTURE MAINTENANCE PROTEIN MBAA"/>
    <property type="match status" value="1"/>
</dbReference>
<dbReference type="PROSITE" id="PS50887">
    <property type="entry name" value="GGDEF"/>
    <property type="match status" value="1"/>
</dbReference>
<protein>
    <recommendedName>
        <fullName evidence="8">Stage 0 sporulation protein A homolog</fullName>
    </recommendedName>
</protein>
<dbReference type="PROSITE" id="PS50883">
    <property type="entry name" value="EAL"/>
    <property type="match status" value="1"/>
</dbReference>
<proteinExistence type="predicted"/>
<dbReference type="EMBL" id="CP015518">
    <property type="protein sequence ID" value="APG26127.1"/>
    <property type="molecule type" value="Genomic_DNA"/>
</dbReference>
<evidence type="ECO:0000259" key="4">
    <source>
        <dbReference type="PROSITE" id="PS50883"/>
    </source>
</evidence>
<dbReference type="SMART" id="SM00052">
    <property type="entry name" value="EAL"/>
    <property type="match status" value="1"/>
</dbReference>
<dbReference type="SMART" id="SM00267">
    <property type="entry name" value="GGDEF"/>
    <property type="match status" value="1"/>
</dbReference>
<dbReference type="PROSITE" id="PS50112">
    <property type="entry name" value="PAS"/>
    <property type="match status" value="1"/>
</dbReference>
<dbReference type="Gene3D" id="3.30.70.270">
    <property type="match status" value="1"/>
</dbReference>
<dbReference type="InterPro" id="IPR001633">
    <property type="entry name" value="EAL_dom"/>
</dbReference>
<dbReference type="FunFam" id="3.20.20.450:FF:000001">
    <property type="entry name" value="Cyclic di-GMP phosphodiesterase yahA"/>
    <property type="match status" value="1"/>
</dbReference>
<dbReference type="AlphaFoldDB" id="A0A1L3GJK8"/>
<dbReference type="Gene3D" id="3.40.50.2300">
    <property type="match status" value="1"/>
</dbReference>
<keyword evidence="1" id="KW-0597">Phosphoprotein</keyword>
<dbReference type="InterPro" id="IPR035965">
    <property type="entry name" value="PAS-like_dom_sf"/>
</dbReference>
<accession>A0A1L3GJK8</accession>
<dbReference type="InterPro" id="IPR029787">
    <property type="entry name" value="Nucleotide_cyclase"/>
</dbReference>
<evidence type="ECO:0000313" key="7">
    <source>
        <dbReference type="Proteomes" id="UP000182264"/>
    </source>
</evidence>
<dbReference type="Pfam" id="PF00990">
    <property type="entry name" value="GGDEF"/>
    <property type="match status" value="1"/>
</dbReference>
<dbReference type="SUPFAM" id="SSF55073">
    <property type="entry name" value="Nucleotide cyclase"/>
    <property type="match status" value="1"/>
</dbReference>
<keyword evidence="7" id="KW-1185">Reference proteome</keyword>
<dbReference type="Proteomes" id="UP000182264">
    <property type="component" value="Chromosome"/>
</dbReference>
<dbReference type="SMART" id="SM00448">
    <property type="entry name" value="REC"/>
    <property type="match status" value="1"/>
</dbReference>
<dbReference type="InterPro" id="IPR000160">
    <property type="entry name" value="GGDEF_dom"/>
</dbReference>
<dbReference type="CDD" id="cd00130">
    <property type="entry name" value="PAS"/>
    <property type="match status" value="1"/>
</dbReference>
<dbReference type="InterPro" id="IPR000014">
    <property type="entry name" value="PAS"/>
</dbReference>
<dbReference type="SUPFAM" id="SSF141868">
    <property type="entry name" value="EAL domain-like"/>
    <property type="match status" value="1"/>
</dbReference>
<dbReference type="Pfam" id="PF00072">
    <property type="entry name" value="Response_reg"/>
    <property type="match status" value="1"/>
</dbReference>
<dbReference type="InterPro" id="IPR001789">
    <property type="entry name" value="Sig_transdc_resp-reg_receiver"/>
</dbReference>
<dbReference type="InterPro" id="IPR011006">
    <property type="entry name" value="CheY-like_superfamily"/>
</dbReference>
<dbReference type="InterPro" id="IPR013655">
    <property type="entry name" value="PAS_fold_3"/>
</dbReference>
<gene>
    <name evidence="6" type="ORF">A7E75_01400</name>
</gene>
<dbReference type="InterPro" id="IPR043128">
    <property type="entry name" value="Rev_trsase/Diguanyl_cyclase"/>
</dbReference>
<evidence type="ECO:0000259" key="3">
    <source>
        <dbReference type="PROSITE" id="PS50112"/>
    </source>
</evidence>
<feature type="domain" description="GGDEF" evidence="5">
    <location>
        <begin position="287"/>
        <end position="431"/>
    </location>
</feature>
<feature type="domain" description="Response regulatory" evidence="2">
    <location>
        <begin position="1"/>
        <end position="117"/>
    </location>
</feature>
<dbReference type="NCBIfam" id="TIGR00254">
    <property type="entry name" value="GGDEF"/>
    <property type="match status" value="1"/>
</dbReference>
<evidence type="ECO:0000256" key="1">
    <source>
        <dbReference type="PROSITE-ProRule" id="PRU00169"/>
    </source>
</evidence>
<evidence type="ECO:0000259" key="2">
    <source>
        <dbReference type="PROSITE" id="PS50110"/>
    </source>
</evidence>
<dbReference type="CDD" id="cd01948">
    <property type="entry name" value="EAL"/>
    <property type="match status" value="1"/>
</dbReference>
<feature type="domain" description="PAS" evidence="3">
    <location>
        <begin position="157"/>
        <end position="201"/>
    </location>
</feature>
<dbReference type="PROSITE" id="PS50110">
    <property type="entry name" value="RESPONSE_REGULATORY"/>
    <property type="match status" value="1"/>
</dbReference>
<feature type="modified residue" description="4-aspartylphosphate" evidence="1">
    <location>
        <position position="50"/>
    </location>
</feature>
<dbReference type="InterPro" id="IPR052155">
    <property type="entry name" value="Biofilm_reg_signaling"/>
</dbReference>
<dbReference type="Gene3D" id="3.20.20.450">
    <property type="entry name" value="EAL domain"/>
    <property type="match status" value="1"/>
</dbReference>
<dbReference type="CDD" id="cd01949">
    <property type="entry name" value="GGDEF"/>
    <property type="match status" value="1"/>
</dbReference>
<evidence type="ECO:0000259" key="5">
    <source>
        <dbReference type="PROSITE" id="PS50887"/>
    </source>
</evidence>
<reference evidence="6 7" key="1">
    <citation type="journal article" date="2017" name="Genome Announc.">
        <title>Complete Genome Sequences of Two Acetylene-Fermenting Pelobacter acetylenicus Strains.</title>
        <authorList>
            <person name="Sutton J.M."/>
            <person name="Baesman S.M."/>
            <person name="Fierst J.L."/>
            <person name="Poret-Peterson A.T."/>
            <person name="Oremland R.S."/>
            <person name="Dunlap D.S."/>
            <person name="Akob D.M."/>
        </authorList>
    </citation>
    <scope>NUCLEOTIDE SEQUENCE [LARGE SCALE GENOMIC DNA]</scope>
    <source>
        <strain evidence="6 7">DSM 3247</strain>
    </source>
</reference>
<feature type="domain" description="EAL" evidence="4">
    <location>
        <begin position="440"/>
        <end position="694"/>
    </location>
</feature>
<dbReference type="Gene3D" id="3.30.450.20">
    <property type="entry name" value="PAS domain"/>
    <property type="match status" value="1"/>
</dbReference>
<sequence>MIQIVDDDCSMRLLARATLEQAGFLVIEAEDGARGLAQFRSMRPDLMLLDVVMPGMDGFSVCRTLRGLPEYQDIPIIMLTGLEDANLIQKAFDAGATDFICKPINWLLLRYRVMHILRTARLHEDLKASRSRLSLAQRIAKLGHWQLDFDSGRFTCSRDLRNLLGIEDKARLSSPEDLLQTVHPDDLPQVRETLEQAIALRQPYQVRYRIMAGEEERHISSQGEIEKTDARRPRAITAIVQDVSDLQQAEQKIFGLAHFDTLTGLAKRRFFIDTLDAAIDSARHNHAKLAVLLLDLDRFKRINESFGHMIGDQVLLTIAKRIRQCLQQCDILLPGNTLCDYCIARFSGNEFAILLPEVLDEEQVSQVARLLIKAIAQPFSFGHCEVLLTTSIGICLFPEGADSQEDLIRHANIAMQDAKTRGRDSFRKYHPAMDEPIQDHLILENDLRKALKNDEFVLHLQPQVDMRSGWIFGAEALIRWKHPQQGLKSPGSFLPVAIESNLIIDIDRWVLGQACDLIARWRTAGLGDLRLSVNVSGQLFAHDNIADLVAELILQSGIRPCQLEIELTENTIMQNNLKTVSHLSRLKNLGVQIAIDDFGTGYSSLSYLRNFPIDTLKIDRSFIRDLTEAPSAIAITRAIIALGESLGLTIICEGIETPHQKEMLMDLGCHHAQGYLFGRPDTLESFTRRLQRQQQQPAPFA</sequence>
<dbReference type="Pfam" id="PF08447">
    <property type="entry name" value="PAS_3"/>
    <property type="match status" value="1"/>
</dbReference>
<dbReference type="STRING" id="29542.A6070_10015"/>